<dbReference type="Gene3D" id="2.40.420.20">
    <property type="match status" value="1"/>
</dbReference>
<dbReference type="SUPFAM" id="SSF111369">
    <property type="entry name" value="HlyD-like secretion proteins"/>
    <property type="match status" value="1"/>
</dbReference>
<evidence type="ECO:0000259" key="2">
    <source>
        <dbReference type="Pfam" id="PF25917"/>
    </source>
</evidence>
<keyword evidence="4" id="KW-1185">Reference proteome</keyword>
<feature type="coiled-coil region" evidence="1">
    <location>
        <begin position="119"/>
        <end position="153"/>
    </location>
</feature>
<dbReference type="Gene3D" id="1.10.287.470">
    <property type="entry name" value="Helix hairpin bin"/>
    <property type="match status" value="1"/>
</dbReference>
<dbReference type="PANTHER" id="PTHR30469:SF15">
    <property type="entry name" value="HLYD FAMILY OF SECRETION PROTEINS"/>
    <property type="match status" value="1"/>
</dbReference>
<gene>
    <name evidence="3" type="ORF">BVC71_00775</name>
</gene>
<evidence type="ECO:0000313" key="4">
    <source>
        <dbReference type="Proteomes" id="UP000194664"/>
    </source>
</evidence>
<organism evidence="3 4">
    <name type="scientific">Marivivens niveibacter</name>
    <dbReference type="NCBI Taxonomy" id="1930667"/>
    <lineage>
        <taxon>Bacteria</taxon>
        <taxon>Pseudomonadati</taxon>
        <taxon>Pseudomonadota</taxon>
        <taxon>Alphaproteobacteria</taxon>
        <taxon>Rhodobacterales</taxon>
        <taxon>Paracoccaceae</taxon>
        <taxon>Marivivens group</taxon>
        <taxon>Marivivens</taxon>
    </lineage>
</organism>
<evidence type="ECO:0000313" key="3">
    <source>
        <dbReference type="EMBL" id="OUD10085.1"/>
    </source>
</evidence>
<dbReference type="GO" id="GO:1990281">
    <property type="term" value="C:efflux pump complex"/>
    <property type="evidence" value="ECO:0007669"/>
    <property type="project" value="TreeGrafter"/>
</dbReference>
<name>A0A251X114_9RHOB</name>
<comment type="caution">
    <text evidence="3">The sequence shown here is derived from an EMBL/GenBank/DDBJ whole genome shotgun (WGS) entry which is preliminary data.</text>
</comment>
<dbReference type="Gene3D" id="2.40.50.100">
    <property type="match status" value="1"/>
</dbReference>
<evidence type="ECO:0000256" key="1">
    <source>
        <dbReference type="SAM" id="Coils"/>
    </source>
</evidence>
<dbReference type="OrthoDB" id="7626141at2"/>
<sequence length="485" mass="51282">MGFLRRSLIGVFLFGATFAFLAIAGATVWNAVQVRMSDSPRQFGSRERVASVNLVTVDAATIQPEMTVFGDVRSLRTLTLRSPVAGSVIAASDNFVEGGSVKAGDLLVTIDPTEAETALALARADLTDAEAELKDAETALIIAQDSLEAARAQADLRETALVRAQELRDRGTGTTADLETAQLAVASANSSVLSQRQSVAQAETRVAQAGTDLERVRLSVADAERTLADTQIYATFDGTLSSVAVLEGGRVTANETLAELIDPSALEVAFRVSTAQYTRLIDESGTLLDLPLRVTLDISGVTLEASGRLTRESATVADGQTGRLLYASLDAAPGLRPGDFVTVRVIEPPLDNVAIVPSTAVAADSTVLKYGENSRLELASVELLRRQGDNVIISAENIDGASIVAERSPLLGAGIQVNPLTDEPAPEAAAEPQMVQLDDARRAELVDMVNASPMPDDVKTRILTQLEQPEVPVDVISRLENRIGG</sequence>
<dbReference type="GO" id="GO:0015562">
    <property type="term" value="F:efflux transmembrane transporter activity"/>
    <property type="evidence" value="ECO:0007669"/>
    <property type="project" value="TreeGrafter"/>
</dbReference>
<dbReference type="RefSeq" id="WP_086449737.1">
    <property type="nucleotide sequence ID" value="NZ_MSPP01000001.1"/>
</dbReference>
<dbReference type="EMBL" id="MSPP01000001">
    <property type="protein sequence ID" value="OUD10085.1"/>
    <property type="molecule type" value="Genomic_DNA"/>
</dbReference>
<dbReference type="Proteomes" id="UP000194664">
    <property type="component" value="Unassembled WGS sequence"/>
</dbReference>
<dbReference type="PANTHER" id="PTHR30469">
    <property type="entry name" value="MULTIDRUG RESISTANCE PROTEIN MDTA"/>
    <property type="match status" value="1"/>
</dbReference>
<protein>
    <submittedName>
        <fullName evidence="3">Efflux transporter periplasmic adaptor subunit</fullName>
    </submittedName>
</protein>
<feature type="domain" description="Multidrug resistance protein MdtA-like barrel-sandwich hybrid" evidence="2">
    <location>
        <begin position="76"/>
        <end position="258"/>
    </location>
</feature>
<dbReference type="Pfam" id="PF25917">
    <property type="entry name" value="BSH_RND"/>
    <property type="match status" value="1"/>
</dbReference>
<dbReference type="Gene3D" id="2.40.30.170">
    <property type="match status" value="1"/>
</dbReference>
<proteinExistence type="predicted"/>
<keyword evidence="1" id="KW-0175">Coiled coil</keyword>
<reference evidence="3 4" key="1">
    <citation type="submission" date="2016-12" db="EMBL/GenBank/DDBJ databases">
        <title>The draft genome sequence of HSLHS2.</title>
        <authorList>
            <person name="Hu D."/>
            <person name="Wang L."/>
            <person name="Shao Z."/>
        </authorList>
    </citation>
    <scope>NUCLEOTIDE SEQUENCE [LARGE SCALE GENOMIC DNA]</scope>
    <source>
        <strain evidence="3">MCCC 1A06712</strain>
    </source>
</reference>
<dbReference type="AlphaFoldDB" id="A0A251X114"/>
<accession>A0A251X114</accession>
<dbReference type="InterPro" id="IPR058625">
    <property type="entry name" value="MdtA-like_BSH"/>
</dbReference>